<reference evidence="5" key="1">
    <citation type="submission" date="2020-07" db="EMBL/GenBank/DDBJ databases">
        <authorList>
            <person name="Tarantini F.S."/>
            <person name="Hong K.W."/>
            <person name="Chan K.G."/>
        </authorList>
    </citation>
    <scope>NUCLEOTIDE SEQUENCE</scope>
    <source>
        <strain evidence="5">32-07</strain>
    </source>
</reference>
<dbReference type="Pfam" id="PF07161">
    <property type="entry name" value="LppX_LprAFG"/>
    <property type="match status" value="1"/>
</dbReference>
<evidence type="ECO:0000313" key="6">
    <source>
        <dbReference type="Proteomes" id="UP001049518"/>
    </source>
</evidence>
<keyword evidence="4" id="KW-0732">Signal</keyword>
<keyword evidence="6" id="KW-1185">Reference proteome</keyword>
<keyword evidence="3" id="KW-1003">Cell membrane</keyword>
<organism evidence="5 6">
    <name type="scientific">Actinomadura graeca</name>
    <dbReference type="NCBI Taxonomy" id="2750812"/>
    <lineage>
        <taxon>Bacteria</taxon>
        <taxon>Bacillati</taxon>
        <taxon>Actinomycetota</taxon>
        <taxon>Actinomycetes</taxon>
        <taxon>Streptosporangiales</taxon>
        <taxon>Thermomonosporaceae</taxon>
        <taxon>Actinomadura</taxon>
    </lineage>
</organism>
<evidence type="ECO:0000256" key="2">
    <source>
        <dbReference type="ARBA" id="ARBA00009194"/>
    </source>
</evidence>
<evidence type="ECO:0000256" key="3">
    <source>
        <dbReference type="ARBA" id="ARBA00022475"/>
    </source>
</evidence>
<feature type="chain" id="PRO_5045187532" evidence="4">
    <location>
        <begin position="21"/>
        <end position="226"/>
    </location>
</feature>
<keyword evidence="3" id="KW-0472">Membrane</keyword>
<dbReference type="CDD" id="cd16334">
    <property type="entry name" value="LppX-like"/>
    <property type="match status" value="1"/>
</dbReference>
<dbReference type="InterPro" id="IPR029046">
    <property type="entry name" value="LolA/LolB/LppX"/>
</dbReference>
<evidence type="ECO:0000256" key="1">
    <source>
        <dbReference type="ARBA" id="ARBA00004196"/>
    </source>
</evidence>
<dbReference type="SUPFAM" id="SSF89392">
    <property type="entry name" value="Prokaryotic lipoproteins and lipoprotein localization factors"/>
    <property type="match status" value="1"/>
</dbReference>
<dbReference type="InterPro" id="IPR009830">
    <property type="entry name" value="LppX/LprAFG"/>
</dbReference>
<dbReference type="Proteomes" id="UP001049518">
    <property type="component" value="Chromosome"/>
</dbReference>
<dbReference type="RefSeq" id="WP_231331055.1">
    <property type="nucleotide sequence ID" value="NZ_CP059572.1"/>
</dbReference>
<comment type="similarity">
    <text evidence="2">Belongs to the LppX/LprAFG lipoprotein family.</text>
</comment>
<dbReference type="Gene3D" id="2.50.20.20">
    <property type="match status" value="1"/>
</dbReference>
<name>A0ABX8R822_9ACTN</name>
<sequence>MSRRFLALAPVLLALVAATACDRGGSGPAKADFDAAGTLRQASAAMAAVTSVGLTMDSEGEPPVSVRGGDMKLLRNGDAQGTLTMRQSGMNVEMKVVASGSSVYLDAGTGGWQKVPRALAALKYDPSAVLDPERGIAGLLGSLQAPKAEAVEKVDGKEAYRVAARLPKDRVKGLLPGVETDVDGKVWVRKADGRLVKVRGTFPGGKGTVVVAFTEFDVPYKISAPK</sequence>
<dbReference type="PROSITE" id="PS51257">
    <property type="entry name" value="PROKAR_LIPOPROTEIN"/>
    <property type="match status" value="1"/>
</dbReference>
<evidence type="ECO:0000256" key="4">
    <source>
        <dbReference type="SAM" id="SignalP"/>
    </source>
</evidence>
<protein>
    <submittedName>
        <fullName evidence="5">LppX_LprAFG lipoprotein</fullName>
    </submittedName>
</protein>
<keyword evidence="5" id="KW-0449">Lipoprotein</keyword>
<feature type="signal peptide" evidence="4">
    <location>
        <begin position="1"/>
        <end position="20"/>
    </location>
</feature>
<gene>
    <name evidence="5" type="ORF">AGRA3207_006598</name>
</gene>
<comment type="subcellular location">
    <subcellularLocation>
        <location evidence="1">Cell envelope</location>
    </subcellularLocation>
</comment>
<evidence type="ECO:0000313" key="5">
    <source>
        <dbReference type="EMBL" id="QXJ25148.1"/>
    </source>
</evidence>
<dbReference type="EMBL" id="CP059572">
    <property type="protein sequence ID" value="QXJ25148.1"/>
    <property type="molecule type" value="Genomic_DNA"/>
</dbReference>
<proteinExistence type="inferred from homology"/>
<accession>A0ABX8R822</accession>